<dbReference type="Pfam" id="PF20773">
    <property type="entry name" value="InhA-like_MAM"/>
    <property type="match status" value="1"/>
</dbReference>
<keyword evidence="9" id="KW-0482">Metalloprotease</keyword>
<evidence type="ECO:0000256" key="9">
    <source>
        <dbReference type="ARBA" id="ARBA00023049"/>
    </source>
</evidence>
<comment type="caution">
    <text evidence="13">The sequence shown here is derived from an EMBL/GenBank/DDBJ whole genome shotgun (WGS) entry which is preliminary data.</text>
</comment>
<feature type="domain" description="Peptidase M6-like" evidence="11">
    <location>
        <begin position="128"/>
        <end position="406"/>
    </location>
</feature>
<evidence type="ECO:0000256" key="4">
    <source>
        <dbReference type="ARBA" id="ARBA00022670"/>
    </source>
</evidence>
<keyword evidence="5" id="KW-0479">Metal-binding</keyword>
<name>A0ABQ6GZS1_9GAMM</name>
<dbReference type="InterPro" id="IPR012300">
    <property type="entry name" value="Pept_M6_InhA"/>
</dbReference>
<accession>A0ABQ6GZS1</accession>
<dbReference type="Pfam" id="PF05547">
    <property type="entry name" value="Peptidase_M6"/>
    <property type="match status" value="1"/>
</dbReference>
<keyword evidence="14" id="KW-1185">Reference proteome</keyword>
<keyword evidence="6 10" id="KW-0732">Signal</keyword>
<dbReference type="PANTHER" id="PTHR13062:SF12">
    <property type="entry name" value="ALPHA-2-MACROGLOBULIN DOMAIN-CONTAINING PROTEIN"/>
    <property type="match status" value="1"/>
</dbReference>
<dbReference type="NCBIfam" id="TIGR03296">
    <property type="entry name" value="M6dom_TIGR03296"/>
    <property type="match status" value="1"/>
</dbReference>
<evidence type="ECO:0000256" key="3">
    <source>
        <dbReference type="ARBA" id="ARBA00022525"/>
    </source>
</evidence>
<dbReference type="PANTHER" id="PTHR13062">
    <property type="entry name" value="COLLAGENASE"/>
    <property type="match status" value="1"/>
</dbReference>
<keyword evidence="8" id="KW-0862">Zinc</keyword>
<dbReference type="InterPro" id="IPR048665">
    <property type="entry name" value="InhA-like_VEG"/>
</dbReference>
<evidence type="ECO:0000256" key="8">
    <source>
        <dbReference type="ARBA" id="ARBA00022833"/>
    </source>
</evidence>
<feature type="signal peptide" evidence="10">
    <location>
        <begin position="1"/>
        <end position="22"/>
    </location>
</feature>
<evidence type="ECO:0000313" key="13">
    <source>
        <dbReference type="EMBL" id="GLX79716.1"/>
    </source>
</evidence>
<evidence type="ECO:0000256" key="1">
    <source>
        <dbReference type="ARBA" id="ARBA00001947"/>
    </source>
</evidence>
<sequence length="774" mass="84483">MFKTKRIPLALALVGFSSVLNATNLPTNEQSGAFDMAIADEHKLIEMLKKSGKISANASLNDAENALRGYLKERQEQERAKAGPVDLSIAAKFKSDKSHSLTNSLQNGKGNKLGQAKKNAPANMVLEPYNGDKRTAKILAVLMEFPDFPHNSIQPGETGMYYEDYTADHYAELLFGEEAWVAPNGHHANSMKMYYEAQSGGSYSVEGTVAGWYMAEKPAAYYGNNEDGDIRSLIREALTAAAADPSVDLSDFDIEDRFDLDGDGNYWEPDGLVDHVMVFHSSVGEEAGGGQLGEDAIWAHRWNLGGVFAVPGTSTPVPYWGGAMGAYDYTVQPADSAVGVVSHEYGHDLGLPDEYDTQYTGRGEPVSSWSIMSSGSWAGRLGGTEPSGFSAWAKEFLQNSMGGNWLHGATVNIDDITSEGVTGLLDQAVSKGTNNDAIRINLPEKETVVTTPTSGEYAYFSGTGNDLFNSMAISVDLTAATSATAKFKAWYDIEADWDYAYVYAFDSADNFLGFLPGNITTDTNPNDQNRGNAITGSSNGWVDAEFDLSAFTGDTISLYFAYETDGYVANPGLYIDDFSVETDAGTLAQANADDANAEPFGFDGFTTNKGVNYSEHYYLAEWRTHQGIDAGLAHINVGGETMPFNEGLLLWYVDNSYSENWVGIHPGDGFLGVVDADRHTNTWSDKTAASTRYQIHDATFSLDKSEKMFLDLKDVWDVELRDNYTKRNPVFDDSVQFISNDIPDAGRNIPNYGLKIRVTGQSKDKSVGRIMIYK</sequence>
<evidence type="ECO:0000256" key="10">
    <source>
        <dbReference type="SAM" id="SignalP"/>
    </source>
</evidence>
<keyword evidence="4" id="KW-0645">Protease</keyword>
<evidence type="ECO:0000256" key="6">
    <source>
        <dbReference type="ARBA" id="ARBA00022729"/>
    </source>
</evidence>
<dbReference type="InterPro" id="IPR008757">
    <property type="entry name" value="Peptidase_M6-like_domain"/>
</dbReference>
<evidence type="ECO:0000256" key="2">
    <source>
        <dbReference type="ARBA" id="ARBA00004613"/>
    </source>
</evidence>
<comment type="cofactor">
    <cofactor evidence="1">
        <name>Zn(2+)</name>
        <dbReference type="ChEBI" id="CHEBI:29105"/>
    </cofactor>
</comment>
<dbReference type="Pfam" id="PF20774">
    <property type="entry name" value="InhA-like_VEG"/>
    <property type="match status" value="1"/>
</dbReference>
<proteinExistence type="predicted"/>
<dbReference type="PIRSF" id="PIRSF007519">
    <property type="entry name" value="Protease_InhA"/>
    <property type="match status" value="1"/>
</dbReference>
<evidence type="ECO:0000259" key="11">
    <source>
        <dbReference type="Pfam" id="PF05547"/>
    </source>
</evidence>
<evidence type="ECO:0000256" key="5">
    <source>
        <dbReference type="ARBA" id="ARBA00022723"/>
    </source>
</evidence>
<dbReference type="Proteomes" id="UP001157186">
    <property type="component" value="Unassembled WGS sequence"/>
</dbReference>
<dbReference type="SUPFAM" id="SSF55486">
    <property type="entry name" value="Metalloproteases ('zincins'), catalytic domain"/>
    <property type="match status" value="1"/>
</dbReference>
<feature type="chain" id="PRO_5047087134" evidence="10">
    <location>
        <begin position="23"/>
        <end position="774"/>
    </location>
</feature>
<evidence type="ECO:0000256" key="7">
    <source>
        <dbReference type="ARBA" id="ARBA00022801"/>
    </source>
</evidence>
<keyword evidence="7" id="KW-0378">Hydrolase</keyword>
<organism evidence="13 14">
    <name type="scientific">Thalassotalea insulae</name>
    <dbReference type="NCBI Taxonomy" id="2056778"/>
    <lineage>
        <taxon>Bacteria</taxon>
        <taxon>Pseudomonadati</taxon>
        <taxon>Pseudomonadota</taxon>
        <taxon>Gammaproteobacteria</taxon>
        <taxon>Alteromonadales</taxon>
        <taxon>Colwelliaceae</taxon>
        <taxon>Thalassotalea</taxon>
    </lineage>
</organism>
<feature type="domain" description="Immune inhibitor A-like metallopeptidase VEG" evidence="12">
    <location>
        <begin position="614"/>
        <end position="770"/>
    </location>
</feature>
<evidence type="ECO:0000259" key="12">
    <source>
        <dbReference type="Pfam" id="PF20774"/>
    </source>
</evidence>
<reference evidence="13 14" key="1">
    <citation type="submission" date="2023-03" db="EMBL/GenBank/DDBJ databases">
        <title>Draft genome sequence of Thalassotalea insulae KCTC 62186T.</title>
        <authorList>
            <person name="Sawabe T."/>
        </authorList>
    </citation>
    <scope>NUCLEOTIDE SEQUENCE [LARGE SCALE GENOMIC DNA]</scope>
    <source>
        <strain evidence="13 14">KCTC 62186</strain>
    </source>
</reference>
<dbReference type="RefSeq" id="WP_284245647.1">
    <property type="nucleotide sequence ID" value="NZ_BSST01000001.1"/>
</dbReference>
<dbReference type="EMBL" id="BSST01000001">
    <property type="protein sequence ID" value="GLX79716.1"/>
    <property type="molecule type" value="Genomic_DNA"/>
</dbReference>
<gene>
    <name evidence="13" type="ORF">tinsulaeT_30560</name>
</gene>
<evidence type="ECO:0000313" key="14">
    <source>
        <dbReference type="Proteomes" id="UP001157186"/>
    </source>
</evidence>
<protein>
    <submittedName>
        <fullName evidence="13">Immune inhibitor A</fullName>
    </submittedName>
</protein>
<comment type="subcellular location">
    <subcellularLocation>
        <location evidence="2">Secreted</location>
    </subcellularLocation>
</comment>
<keyword evidence="3" id="KW-0964">Secreted</keyword>